<dbReference type="SMART" id="SM00546">
    <property type="entry name" value="CUE"/>
    <property type="match status" value="1"/>
</dbReference>
<gene>
    <name evidence="4" type="ORF">A9F13_16g01254</name>
</gene>
<dbReference type="EMBL" id="LYUB02000016">
    <property type="protein sequence ID" value="OVF07020.1"/>
    <property type="molecule type" value="Genomic_DNA"/>
</dbReference>
<dbReference type="CDD" id="cd14373">
    <property type="entry name" value="CUE_Cue3p_like"/>
    <property type="match status" value="1"/>
</dbReference>
<comment type="caution">
    <text evidence="4">The sequence shown here is derived from an EMBL/GenBank/DDBJ whole genome shotgun (WGS) entry which is preliminary data.</text>
</comment>
<protein>
    <recommendedName>
        <fullName evidence="3">CUE domain-containing protein</fullName>
    </recommendedName>
</protein>
<evidence type="ECO:0000313" key="5">
    <source>
        <dbReference type="Proteomes" id="UP000195602"/>
    </source>
</evidence>
<feature type="compositionally biased region" description="Basic residues" evidence="2">
    <location>
        <begin position="599"/>
        <end position="608"/>
    </location>
</feature>
<dbReference type="PROSITE" id="PS51140">
    <property type="entry name" value="CUE"/>
    <property type="match status" value="1"/>
</dbReference>
<name>A0AA91PX92_CLALS</name>
<dbReference type="Pfam" id="PF02845">
    <property type="entry name" value="CUE"/>
    <property type="match status" value="1"/>
</dbReference>
<sequence>MEDTYIPIPHYPPFKLRSSLIDKDPVIWVHLLEGYIQLCQVLLSGKIKLNVKSQQQFQLFLKVYLAETSEETTRIFSLGAINPEIRKNTALLRAYVLQVIKSYSVVKVGLGPESLWHFVLVYVEKNTSLVRRLIDGSFKSPMNDNKKSGKISSVPVLRKHLAEQIGAGKFSLHHLKYLAMLLGQQTTGPVQKFSLSGAKTSKKIVSKDKNKTAGVSFAETFVNEDWIEALERLYAGGKSVHAHIVKSAMVISVLSLSPAKLAKVMSVLGISSSGTLAMSPLLSAIILSEPYKEMNPGLEERLPFLRSISIKTAPSVNMKDVEFLVDMFPALTESKAKTVLLENDGNVEKVTNVLLENPSLVDSIADFEETQKKEITVSQEELERGLARFSLQENETTEVLGKQSKEPEKASAEEMKKRTLSAALKLLYESDEDERDDTYDDQEHTSGAAFYEYEKKPKNKEKARLAVFEDENETVPETQGSPAPAPPVVDKNELNLFGYFKTEGEAAFDKSSRKSKIRGEMKNATKWTDEQIEGWFRMLHKSPKRFRLLEEQYVFHFSNKRRTQRDADVKETRKPSTPTPTDRRTQARKEKNKAVVGNHNRKGRHNRKAQAELAGMQ</sequence>
<dbReference type="KEGG" id="clus:A9F13_16g01254"/>
<feature type="region of interest" description="Disordered" evidence="2">
    <location>
        <begin position="393"/>
        <end position="414"/>
    </location>
</feature>
<dbReference type="InterPro" id="IPR003892">
    <property type="entry name" value="CUE"/>
</dbReference>
<accession>A0AA91PX92</accession>
<dbReference type="AlphaFoldDB" id="A0AA91PX92"/>
<dbReference type="Proteomes" id="UP000195602">
    <property type="component" value="Unassembled WGS sequence"/>
</dbReference>
<reference evidence="4 5" key="1">
    <citation type="submission" date="2017-04" db="EMBL/GenBank/DDBJ databases">
        <title>Draft genome of the yeast Clavispora lusitaniae type strain CBS 6936.</title>
        <authorList>
            <person name="Durrens P."/>
            <person name="Klopp C."/>
            <person name="Biteau N."/>
            <person name="Fitton-Ouhabi V."/>
            <person name="Dementhon K."/>
            <person name="Accoceberry I."/>
            <person name="Sherman D.J."/>
            <person name="Noel T."/>
        </authorList>
    </citation>
    <scope>NUCLEOTIDE SEQUENCE [LARGE SCALE GENOMIC DNA]</scope>
    <source>
        <strain evidence="4 5">CBS 6936</strain>
    </source>
</reference>
<evidence type="ECO:0000256" key="2">
    <source>
        <dbReference type="SAM" id="MobiDB-lite"/>
    </source>
</evidence>
<evidence type="ECO:0000259" key="3">
    <source>
        <dbReference type="PROSITE" id="PS51140"/>
    </source>
</evidence>
<dbReference type="Gene3D" id="1.10.8.10">
    <property type="entry name" value="DNA helicase RuvA subunit, C-terminal domain"/>
    <property type="match status" value="1"/>
</dbReference>
<evidence type="ECO:0000313" key="4">
    <source>
        <dbReference type="EMBL" id="OVF07020.1"/>
    </source>
</evidence>
<feature type="compositionally biased region" description="Basic and acidic residues" evidence="2">
    <location>
        <begin position="581"/>
        <end position="593"/>
    </location>
</feature>
<proteinExistence type="predicted"/>
<evidence type="ECO:0000256" key="1">
    <source>
        <dbReference type="ARBA" id="ARBA00022786"/>
    </source>
</evidence>
<dbReference type="GO" id="GO:0043130">
    <property type="term" value="F:ubiquitin binding"/>
    <property type="evidence" value="ECO:0007669"/>
    <property type="project" value="InterPro"/>
</dbReference>
<feature type="domain" description="CUE" evidence="3">
    <location>
        <begin position="316"/>
        <end position="359"/>
    </location>
</feature>
<keyword evidence="1" id="KW-0833">Ubl conjugation pathway</keyword>
<organism evidence="4 5">
    <name type="scientific">Clavispora lusitaniae</name>
    <name type="common">Candida lusitaniae</name>
    <dbReference type="NCBI Taxonomy" id="36911"/>
    <lineage>
        <taxon>Eukaryota</taxon>
        <taxon>Fungi</taxon>
        <taxon>Dikarya</taxon>
        <taxon>Ascomycota</taxon>
        <taxon>Saccharomycotina</taxon>
        <taxon>Pichiomycetes</taxon>
        <taxon>Metschnikowiaceae</taxon>
        <taxon>Clavispora</taxon>
    </lineage>
</organism>
<dbReference type="InterPro" id="IPR041808">
    <property type="entry name" value="Cue3_CUE"/>
</dbReference>
<feature type="compositionally biased region" description="Basic and acidic residues" evidence="2">
    <location>
        <begin position="564"/>
        <end position="574"/>
    </location>
</feature>
<feature type="compositionally biased region" description="Basic and acidic residues" evidence="2">
    <location>
        <begin position="403"/>
        <end position="414"/>
    </location>
</feature>
<feature type="region of interest" description="Disordered" evidence="2">
    <location>
        <begin position="559"/>
        <end position="617"/>
    </location>
</feature>